<feature type="transmembrane region" description="Helical" evidence="1">
    <location>
        <begin position="33"/>
        <end position="54"/>
    </location>
</feature>
<protein>
    <submittedName>
        <fullName evidence="2">Uncharacterized protein</fullName>
    </submittedName>
</protein>
<sequence>MIILTILFICLVLIIEFAMLMRGKKQDEMGKFYLSHALVEVGFVTIVISLFSVAFDVVGLLMRPKTVNLDNAQIASLITNVKYLVISVGTYLLFYIRYRYLVHQANKDGD</sequence>
<keyword evidence="1" id="KW-0472">Membrane</keyword>
<dbReference type="PATRIC" id="fig|1423786.4.peg.517"/>
<feature type="transmembrane region" description="Helical" evidence="1">
    <location>
        <begin position="6"/>
        <end position="21"/>
    </location>
</feature>
<evidence type="ECO:0000256" key="1">
    <source>
        <dbReference type="SAM" id="Phobius"/>
    </source>
</evidence>
<evidence type="ECO:0000313" key="2">
    <source>
        <dbReference type="EMBL" id="KRM44371.1"/>
    </source>
</evidence>
<dbReference type="EMBL" id="AZFZ01000014">
    <property type="protein sequence ID" value="KRM44371.1"/>
    <property type="molecule type" value="Genomic_DNA"/>
</dbReference>
<dbReference type="AlphaFoldDB" id="A0A0R1YZX9"/>
<reference evidence="2 3" key="1">
    <citation type="journal article" date="2015" name="Genome Announc.">
        <title>Expanding the biotechnology potential of lactobacilli through comparative genomics of 213 strains and associated genera.</title>
        <authorList>
            <person name="Sun Z."/>
            <person name="Harris H.M."/>
            <person name="McCann A."/>
            <person name="Guo C."/>
            <person name="Argimon S."/>
            <person name="Zhang W."/>
            <person name="Yang X."/>
            <person name="Jeffery I.B."/>
            <person name="Cooney J.C."/>
            <person name="Kagawa T.F."/>
            <person name="Liu W."/>
            <person name="Song Y."/>
            <person name="Salvetti E."/>
            <person name="Wrobel A."/>
            <person name="Rasinkangas P."/>
            <person name="Parkhill J."/>
            <person name="Rea M.C."/>
            <person name="O'Sullivan O."/>
            <person name="Ritari J."/>
            <person name="Douillard F.P."/>
            <person name="Paul Ross R."/>
            <person name="Yang R."/>
            <person name="Briner A.E."/>
            <person name="Felis G.E."/>
            <person name="de Vos W.M."/>
            <person name="Barrangou R."/>
            <person name="Klaenhammer T.R."/>
            <person name="Caufield P.W."/>
            <person name="Cui Y."/>
            <person name="Zhang H."/>
            <person name="O'Toole P.W."/>
        </authorList>
    </citation>
    <scope>NUCLEOTIDE SEQUENCE [LARGE SCALE GENOMIC DNA]</scope>
    <source>
        <strain evidence="2 3">DSM 18390</strain>
    </source>
</reference>
<proteinExistence type="predicted"/>
<evidence type="ECO:0000313" key="3">
    <source>
        <dbReference type="Proteomes" id="UP000051010"/>
    </source>
</evidence>
<gene>
    <name evidence="2" type="ORF">FD47_GL000494</name>
</gene>
<keyword evidence="1" id="KW-0812">Transmembrane</keyword>
<dbReference type="Proteomes" id="UP000051010">
    <property type="component" value="Unassembled WGS sequence"/>
</dbReference>
<feature type="transmembrane region" description="Helical" evidence="1">
    <location>
        <begin position="74"/>
        <end position="96"/>
    </location>
</feature>
<organism evidence="2 3">
    <name type="scientific">Lentilactobacillus parafarraginis DSM 18390 = JCM 14109</name>
    <dbReference type="NCBI Taxonomy" id="1423786"/>
    <lineage>
        <taxon>Bacteria</taxon>
        <taxon>Bacillati</taxon>
        <taxon>Bacillota</taxon>
        <taxon>Bacilli</taxon>
        <taxon>Lactobacillales</taxon>
        <taxon>Lactobacillaceae</taxon>
        <taxon>Lentilactobacillus</taxon>
    </lineage>
</organism>
<accession>A0A0R1YZX9</accession>
<name>A0A0R1YZX9_9LACO</name>
<keyword evidence="1" id="KW-1133">Transmembrane helix</keyword>
<comment type="caution">
    <text evidence="2">The sequence shown here is derived from an EMBL/GenBank/DDBJ whole genome shotgun (WGS) entry which is preliminary data.</text>
</comment>